<dbReference type="Proteomes" id="UP000234323">
    <property type="component" value="Unassembled WGS sequence"/>
</dbReference>
<dbReference type="EMBL" id="LLXI01000673">
    <property type="protein sequence ID" value="PKY48798.1"/>
    <property type="molecule type" value="Genomic_DNA"/>
</dbReference>
<dbReference type="VEuPathDB" id="FungiDB:RhiirFUN_009294"/>
<proteinExistence type="predicted"/>
<dbReference type="VEuPathDB" id="FungiDB:FUN_007482"/>
<dbReference type="VEuPathDB" id="FungiDB:RhiirA1_449498"/>
<organism evidence="1 2">
    <name type="scientific">Rhizophagus irregularis</name>
    <dbReference type="NCBI Taxonomy" id="588596"/>
    <lineage>
        <taxon>Eukaryota</taxon>
        <taxon>Fungi</taxon>
        <taxon>Fungi incertae sedis</taxon>
        <taxon>Mucoromycota</taxon>
        <taxon>Glomeromycotina</taxon>
        <taxon>Glomeromycetes</taxon>
        <taxon>Glomerales</taxon>
        <taxon>Glomeraceae</taxon>
        <taxon>Rhizophagus</taxon>
    </lineage>
</organism>
<evidence type="ECO:0000313" key="1">
    <source>
        <dbReference type="EMBL" id="PKY48798.1"/>
    </source>
</evidence>
<protein>
    <submittedName>
        <fullName evidence="1">Uncharacterized protein</fullName>
    </submittedName>
</protein>
<sequence>MNSTQNIFSVLKLLSDCYYNNSSILMSNQNHLENRLLVVLKETFSLDYEPQWYNQIKQVIISSENEICLKMNAPHDKINLQIFLDLFKNMCRILGDKIKLCSHSSSLSQHSKCGNSIMGSEKNIETQCPFSSILKIFKFIINCQLDILLSSRSPSSEFHKLISTIDQFVCKELFGQDILLEHQQQQQKTDKNCTIWWISWFYESSWNNDLLSNGNLHHLFDITDIVIDILGRYIPKLNKEAEISLISKENEQQKDDSREIRKNYYVLLSELFVKMIQITIRSLDEVLIPIIMVHVESMKQSGLAENADISIIALKILIKLFEIPSISQIIVENTQLREQVENWKKSYACKLVKSGIIRIVLEQKFTTKFTNCNFEVFDSFIIVIIRILAGFQSEYRHVINKKGNIIPHNIAFANLPPNISNILSILANDSTRETIQLKQQLDRTSLAILFVSVTCGDQIMKDSDNELSASLIYQTLTKFITKYLSLDFLYGISMIHFLYLFITFEAGSNNLSEFKPYTYSKILSGLQATFTIRENETISEISFIEQLFFSYDYVFMPWIWRVVEGSWNLKGFVASLMNRWLFFRFQTYYQLDIDTMIHREIRVNIKKDFEREFIKVGKLLFKNTFAAKILLMTFSNLGLHNDDNGKIGITRLFMIITSIFFCIVISHYNQFDYVQSLEEEKVLMTNVSKFWIEMIKLIVAPNIIENTPTDWWPIVNIIVLTLGYHFDSAILSGTINLAGVLDHTLKILQDINKTDEININNPEKSEKSARLMMISHFLMIFSCMKNETGKTVAQEIKQHPILLSTLRQWTFNKENINMVEIAGNDPIYNEVKSSIIGLLSLTISTDLNDQQQVFPTIYELEAIVDEFKREPSLLAGHLCTIVSSGSLSMTGEFKQKMRLMFINIWSMLRDFIVSEIDNHFTWLMLSPVTNAFEIMIEQCNYLAENRWNCYMLKTIIQYVIFHCQKVDHICKNCSHVIFHQQLLRGLVRMTKYFVTIKASWIKLIFTENIIKFFISLIKNIIEEQKIDFIFLETLLRMLYQLHENSLLSDSQRIKIHALIHPIYEESRMSSIMKTSIHQNTIIPFDHIFIMVRPYPNYQFKLFSLGKENRIDEDLERLGIYNFIDNNDVKND</sequence>
<evidence type="ECO:0000313" key="2">
    <source>
        <dbReference type="Proteomes" id="UP000234323"/>
    </source>
</evidence>
<keyword evidence="2" id="KW-1185">Reference proteome</keyword>
<reference evidence="1 2" key="1">
    <citation type="submission" date="2015-10" db="EMBL/GenBank/DDBJ databases">
        <title>Genome analyses suggest a sexual origin of heterokaryosis in a supposedly ancient asexual fungus.</title>
        <authorList>
            <person name="Ropars J."/>
            <person name="Sedzielewska K."/>
            <person name="Noel J."/>
            <person name="Charron P."/>
            <person name="Farinelli L."/>
            <person name="Marton T."/>
            <person name="Kruger M."/>
            <person name="Pelin A."/>
            <person name="Brachmann A."/>
            <person name="Corradi N."/>
        </authorList>
    </citation>
    <scope>NUCLEOTIDE SEQUENCE [LARGE SCALE GENOMIC DNA]</scope>
    <source>
        <strain evidence="1 2">A4</strain>
    </source>
</reference>
<dbReference type="VEuPathDB" id="FungiDB:FUN_007481"/>
<dbReference type="AlphaFoldDB" id="A0A2I1GQ74"/>
<gene>
    <name evidence="1" type="ORF">RhiirA4_464503</name>
</gene>
<name>A0A2I1GQ74_9GLOM</name>
<accession>A0A2I1GQ74</accession>
<comment type="caution">
    <text evidence="1">The sequence shown here is derived from an EMBL/GenBank/DDBJ whole genome shotgun (WGS) entry which is preliminary data.</text>
</comment>
<dbReference type="VEuPathDB" id="FungiDB:RhiirFUN_009293"/>